<dbReference type="EMBL" id="SSMQ01000027">
    <property type="protein sequence ID" value="TKD03841.1"/>
    <property type="molecule type" value="Genomic_DNA"/>
</dbReference>
<sequence length="508" mass="53214">MKTSLLATLLIGAPLAAFLAPNDAHACGGCVVPPMVNTIVNAHRMALSVSPKQTVLWDQIRYNGDPENWGWLLPVKPGAVVEVSTDAWFETLDAATSTTVFAPPISCNNGPDFDCGCVQADAAGSGGELGPGGGGVTVVHRGTVGPYQTVTLSTETPGVLDDWLTSAGYVIPAETAPVIDAYVAEGFDFIALQLLPEKGVNEMKPVRVVQPGISPTLPLRMVAVGTGANVDITLFLITEGRWGAKNFENALVPESLVSWDFATNASNYAALRETTLAANGGATWITTFAKPRALLAPILGAVRGNAQIVLSADEFGFPTRTASTIAEGYIGQGMLNGETTDQTCVMNFNTFSGDTRMVVDPCPAGKPSDDPSCGVVGAGEIDARVFECGESDELVDSTMDDVATALNGLHPADVWLTRLEAKLPREALAKDLEIEPSELQTEVEHEIRARSSKNVDTICPSGVVVLPGSGSGSNKDRGTFVVVLSTLGAGLLSLARRRLRGARSPLPA</sequence>
<keyword evidence="3" id="KW-1185">Reference proteome</keyword>
<dbReference type="Pfam" id="PF10092">
    <property type="entry name" value="DUF2330"/>
    <property type="match status" value="1"/>
</dbReference>
<accession>A0A4U1J8W7</accession>
<feature type="signal peptide" evidence="1">
    <location>
        <begin position="1"/>
        <end position="26"/>
    </location>
</feature>
<dbReference type="Proteomes" id="UP000309215">
    <property type="component" value="Unassembled WGS sequence"/>
</dbReference>
<dbReference type="AlphaFoldDB" id="A0A4U1J8W7"/>
<gene>
    <name evidence="2" type="ORF">E8A74_24980</name>
</gene>
<dbReference type="RefSeq" id="WP_136931575.1">
    <property type="nucleotide sequence ID" value="NZ_SSMQ01000027.1"/>
</dbReference>
<feature type="chain" id="PRO_5020868807" evidence="1">
    <location>
        <begin position="27"/>
        <end position="508"/>
    </location>
</feature>
<protein>
    <submittedName>
        <fullName evidence="2">DUF2330 domain-containing protein</fullName>
    </submittedName>
</protein>
<dbReference type="InterPro" id="IPR019283">
    <property type="entry name" value="DUF2330"/>
</dbReference>
<reference evidence="2 3" key="1">
    <citation type="submission" date="2019-04" db="EMBL/GenBank/DDBJ databases">
        <authorList>
            <person name="Li Y."/>
            <person name="Wang J."/>
        </authorList>
    </citation>
    <scope>NUCLEOTIDE SEQUENCE [LARGE SCALE GENOMIC DNA]</scope>
    <source>
        <strain evidence="2 3">DSM 14668</strain>
    </source>
</reference>
<comment type="caution">
    <text evidence="2">The sequence shown here is derived from an EMBL/GenBank/DDBJ whole genome shotgun (WGS) entry which is preliminary data.</text>
</comment>
<name>A0A4U1J8W7_9BACT</name>
<evidence type="ECO:0000313" key="2">
    <source>
        <dbReference type="EMBL" id="TKD03841.1"/>
    </source>
</evidence>
<keyword evidence="1" id="KW-0732">Signal</keyword>
<organism evidence="2 3">
    <name type="scientific">Polyangium fumosum</name>
    <dbReference type="NCBI Taxonomy" id="889272"/>
    <lineage>
        <taxon>Bacteria</taxon>
        <taxon>Pseudomonadati</taxon>
        <taxon>Myxococcota</taxon>
        <taxon>Polyangia</taxon>
        <taxon>Polyangiales</taxon>
        <taxon>Polyangiaceae</taxon>
        <taxon>Polyangium</taxon>
    </lineage>
</organism>
<dbReference type="OrthoDB" id="5491088at2"/>
<evidence type="ECO:0000256" key="1">
    <source>
        <dbReference type="SAM" id="SignalP"/>
    </source>
</evidence>
<proteinExistence type="predicted"/>
<evidence type="ECO:0000313" key="3">
    <source>
        <dbReference type="Proteomes" id="UP000309215"/>
    </source>
</evidence>